<keyword evidence="4" id="KW-0805">Transcription regulation</keyword>
<feature type="compositionally biased region" description="Low complexity" evidence="8">
    <location>
        <begin position="407"/>
        <end position="436"/>
    </location>
</feature>
<keyword evidence="7" id="KW-0539">Nucleus</keyword>
<dbReference type="GO" id="GO:0000122">
    <property type="term" value="P:negative regulation of transcription by RNA polymerase II"/>
    <property type="evidence" value="ECO:0007669"/>
    <property type="project" value="InterPro"/>
</dbReference>
<dbReference type="InterPro" id="IPR024872">
    <property type="entry name" value="HEXIM"/>
</dbReference>
<keyword evidence="5" id="KW-0175">Coiled coil</keyword>
<dbReference type="Pfam" id="PF15313">
    <property type="entry name" value="HEXIM"/>
    <property type="match status" value="1"/>
</dbReference>
<dbReference type="PANTHER" id="PTHR13469">
    <property type="entry name" value="HEXAMETHYLENE BISACETAMIDE INDUCIBLE 1"/>
    <property type="match status" value="1"/>
</dbReference>
<evidence type="ECO:0000256" key="5">
    <source>
        <dbReference type="ARBA" id="ARBA00023054"/>
    </source>
</evidence>
<dbReference type="GO" id="GO:0005737">
    <property type="term" value="C:cytoplasm"/>
    <property type="evidence" value="ECO:0007669"/>
    <property type="project" value="InterPro"/>
</dbReference>
<feature type="compositionally biased region" description="Low complexity" evidence="8">
    <location>
        <begin position="100"/>
        <end position="120"/>
    </location>
</feature>
<evidence type="ECO:0000256" key="7">
    <source>
        <dbReference type="ARBA" id="ARBA00023242"/>
    </source>
</evidence>
<sequence length="531" mass="57109">MSLESSMEQVESTHFLRRHPDEAVVGEQDGTSDTVAVPTSATRTDGGASVQIEGGPDPPLNDDRCRVPATGSATDPTTVESSSKKQTVDRGSTPPRTKDGSSSSNNNGNNGNNKRNQQQQSGGGGGAVTSAVNGTSRRKRRRRKSKRGKSSSTNVSYSRTTQWKYHSSNNERRVKYLLAAARRYSPFMQSDHPPLVPYNTNRFLMEDHMPQVLTPSGRTRDSSLSIDSEENYFYSLPEDEEDFLTKDFSVVYEKERCEQLENLSHPELIQEYIKLMVDHEQVTRRLNALSAGGVGSGRGIASATALATVDKSEPDGGDSVGGGAGGSGASEPDGGSISKERRLELRVQELTKENYELRRQLEHTNRLVLSAKSSPRYGAPVLERMDVTGGGDAQRIDDSTSEDSEADSSSTTSSNNSGKSSSSSSSSSSSASSMSEPENDEPMAVEAPSQQPRLMAGASRQSVAYRHMNGGGVNGMANGNHGEVDGEDDPSSSDDAADDDNEDDLIGDEQLRFVNGEENPALSPRPPLMVE</sequence>
<feature type="compositionally biased region" description="Polar residues" evidence="8">
    <location>
        <begin position="29"/>
        <end position="43"/>
    </location>
</feature>
<feature type="compositionally biased region" description="Polar residues" evidence="8">
    <location>
        <begin position="153"/>
        <end position="166"/>
    </location>
</feature>
<evidence type="ECO:0000256" key="3">
    <source>
        <dbReference type="ARBA" id="ARBA00022491"/>
    </source>
</evidence>
<comment type="similarity">
    <text evidence="2">Belongs to the HEXIM family.</text>
</comment>
<feature type="compositionally biased region" description="Polar residues" evidence="8">
    <location>
        <begin position="1"/>
        <end position="12"/>
    </location>
</feature>
<evidence type="ECO:0000256" key="1">
    <source>
        <dbReference type="ARBA" id="ARBA00004123"/>
    </source>
</evidence>
<evidence type="ECO:0000313" key="9">
    <source>
        <dbReference type="EMBL" id="MBW53335.1"/>
    </source>
</evidence>
<accession>A0A2M4BJV2</accession>
<name>A0A2M4BJV2_9DIPT</name>
<feature type="region of interest" description="Disordered" evidence="8">
    <location>
        <begin position="307"/>
        <end position="342"/>
    </location>
</feature>
<dbReference type="PRINTS" id="PR02094">
    <property type="entry name" value="HEXIMFAMILY"/>
</dbReference>
<reference evidence="9" key="1">
    <citation type="submission" date="2018-01" db="EMBL/GenBank/DDBJ databases">
        <title>An insight into the sialome of Amazonian anophelines.</title>
        <authorList>
            <person name="Ribeiro J.M."/>
            <person name="Scarpassa V."/>
            <person name="Calvo E."/>
        </authorList>
    </citation>
    <scope>NUCLEOTIDE SEQUENCE</scope>
    <source>
        <tissue evidence="9">Salivary glands</tissue>
    </source>
</reference>
<dbReference type="GO" id="GO:0004861">
    <property type="term" value="F:cyclin-dependent protein serine/threonine kinase inhibitor activity"/>
    <property type="evidence" value="ECO:0007669"/>
    <property type="project" value="InterPro"/>
</dbReference>
<feature type="compositionally biased region" description="Acidic residues" evidence="8">
    <location>
        <begin position="485"/>
        <end position="507"/>
    </location>
</feature>
<dbReference type="GO" id="GO:0097322">
    <property type="term" value="F:7SK snRNA binding"/>
    <property type="evidence" value="ECO:0007669"/>
    <property type="project" value="TreeGrafter"/>
</dbReference>
<proteinExistence type="inferred from homology"/>
<dbReference type="Gene3D" id="6.10.250.2910">
    <property type="match status" value="1"/>
</dbReference>
<comment type="subcellular location">
    <subcellularLocation>
        <location evidence="1">Nucleus</location>
    </subcellularLocation>
</comment>
<organism evidence="9">
    <name type="scientific">Anopheles marajoara</name>
    <dbReference type="NCBI Taxonomy" id="58244"/>
    <lineage>
        <taxon>Eukaryota</taxon>
        <taxon>Metazoa</taxon>
        <taxon>Ecdysozoa</taxon>
        <taxon>Arthropoda</taxon>
        <taxon>Hexapoda</taxon>
        <taxon>Insecta</taxon>
        <taxon>Pterygota</taxon>
        <taxon>Neoptera</taxon>
        <taxon>Endopterygota</taxon>
        <taxon>Diptera</taxon>
        <taxon>Nematocera</taxon>
        <taxon>Culicoidea</taxon>
        <taxon>Culicidae</taxon>
        <taxon>Anophelinae</taxon>
        <taxon>Anopheles</taxon>
    </lineage>
</organism>
<dbReference type="GO" id="GO:0005654">
    <property type="term" value="C:nucleoplasm"/>
    <property type="evidence" value="ECO:0007669"/>
    <property type="project" value="TreeGrafter"/>
</dbReference>
<keyword evidence="6" id="KW-0804">Transcription</keyword>
<protein>
    <submittedName>
        <fullName evidence="9">Putative hexamethylene bis-acetamide-inducible protein</fullName>
    </submittedName>
</protein>
<evidence type="ECO:0000256" key="2">
    <source>
        <dbReference type="ARBA" id="ARBA00008409"/>
    </source>
</evidence>
<evidence type="ECO:0000256" key="6">
    <source>
        <dbReference type="ARBA" id="ARBA00023163"/>
    </source>
</evidence>
<dbReference type="AlphaFoldDB" id="A0A2M4BJV2"/>
<dbReference type="PANTHER" id="PTHR13469:SF8">
    <property type="entry name" value="HEXIM P-TEFB COMPLEX SUBUNIT 1"/>
    <property type="match status" value="1"/>
</dbReference>
<feature type="region of interest" description="Disordered" evidence="8">
    <location>
        <begin position="1"/>
        <end position="166"/>
    </location>
</feature>
<feature type="compositionally biased region" description="Polar residues" evidence="8">
    <location>
        <begin position="71"/>
        <end position="81"/>
    </location>
</feature>
<feature type="region of interest" description="Disordered" evidence="8">
    <location>
        <begin position="379"/>
        <end position="531"/>
    </location>
</feature>
<keyword evidence="3" id="KW-0678">Repressor</keyword>
<dbReference type="EMBL" id="GGFJ01004194">
    <property type="protein sequence ID" value="MBW53335.1"/>
    <property type="molecule type" value="Transcribed_RNA"/>
</dbReference>
<feature type="compositionally biased region" description="Gly residues" evidence="8">
    <location>
        <begin position="318"/>
        <end position="328"/>
    </location>
</feature>
<evidence type="ECO:0000256" key="8">
    <source>
        <dbReference type="SAM" id="MobiDB-lite"/>
    </source>
</evidence>
<evidence type="ECO:0000256" key="4">
    <source>
        <dbReference type="ARBA" id="ARBA00023015"/>
    </source>
</evidence>
<feature type="compositionally biased region" description="Basic residues" evidence="8">
    <location>
        <begin position="136"/>
        <end position="149"/>
    </location>
</feature>